<gene>
    <name evidence="1" type="ORF">B1150F11.28</name>
    <name evidence="2" type="ORF">P0432C03.2</name>
</gene>
<reference evidence="3" key="3">
    <citation type="journal article" date="2008" name="Nucleic Acids Res.">
        <title>The rice annotation project database (RAP-DB): 2008 update.</title>
        <authorList>
            <consortium name="The rice annotation project (RAP)"/>
        </authorList>
    </citation>
    <scope>GENOME REANNOTATION</scope>
    <source>
        <strain evidence="3">cv. Nipponbare</strain>
    </source>
</reference>
<protein>
    <submittedName>
        <fullName evidence="1">Uncharacterized protein</fullName>
    </submittedName>
</protein>
<accession>Q5JKM4</accession>
<organism evidence="1">
    <name type="scientific">Oryza sativa subsp. japonica</name>
    <name type="common">Rice</name>
    <dbReference type="NCBI Taxonomy" id="39947"/>
    <lineage>
        <taxon>Eukaryota</taxon>
        <taxon>Viridiplantae</taxon>
        <taxon>Streptophyta</taxon>
        <taxon>Embryophyta</taxon>
        <taxon>Tracheophyta</taxon>
        <taxon>Spermatophyta</taxon>
        <taxon>Magnoliopsida</taxon>
        <taxon>Liliopsida</taxon>
        <taxon>Poales</taxon>
        <taxon>Poaceae</taxon>
        <taxon>BOP clade</taxon>
        <taxon>Oryzoideae</taxon>
        <taxon>Oryzeae</taxon>
        <taxon>Oryzinae</taxon>
        <taxon>Oryza</taxon>
        <taxon>Oryza sativa</taxon>
    </lineage>
</organism>
<dbReference type="Proteomes" id="UP000000763">
    <property type="component" value="Chromosome 1"/>
</dbReference>
<name>Q5JKM4_ORYSJ</name>
<accession>Q5JLP2</accession>
<sequence length="61" mass="6819">MIQAARRVVAREHRNSIRQLVVRVNTPIYGYVINSAMSSRVIDPACDAGPIDQQQQPTRGN</sequence>
<evidence type="ECO:0000313" key="2">
    <source>
        <dbReference type="EMBL" id="BAD87983.1"/>
    </source>
</evidence>
<dbReference type="EMBL" id="AP003412">
    <property type="protein sequence ID" value="BAD87615.1"/>
    <property type="molecule type" value="Genomic_DNA"/>
</dbReference>
<reference evidence="3" key="2">
    <citation type="journal article" date="2005" name="Nature">
        <title>The map-based sequence of the rice genome.</title>
        <authorList>
            <consortium name="International rice genome sequencing project (IRGSP)"/>
            <person name="Matsumoto T."/>
            <person name="Wu J."/>
            <person name="Kanamori H."/>
            <person name="Katayose Y."/>
            <person name="Fujisawa M."/>
            <person name="Namiki N."/>
            <person name="Mizuno H."/>
            <person name="Yamamoto K."/>
            <person name="Antonio B.A."/>
            <person name="Baba T."/>
            <person name="Sakata K."/>
            <person name="Nagamura Y."/>
            <person name="Aoki H."/>
            <person name="Arikawa K."/>
            <person name="Arita K."/>
            <person name="Bito T."/>
            <person name="Chiden Y."/>
            <person name="Fujitsuka N."/>
            <person name="Fukunaka R."/>
            <person name="Hamada M."/>
            <person name="Harada C."/>
            <person name="Hayashi A."/>
            <person name="Hijishita S."/>
            <person name="Honda M."/>
            <person name="Hosokawa S."/>
            <person name="Ichikawa Y."/>
            <person name="Idonuma A."/>
            <person name="Iijima M."/>
            <person name="Ikeda M."/>
            <person name="Ikeno M."/>
            <person name="Ito K."/>
            <person name="Ito S."/>
            <person name="Ito T."/>
            <person name="Ito Y."/>
            <person name="Ito Y."/>
            <person name="Iwabuchi A."/>
            <person name="Kamiya K."/>
            <person name="Karasawa W."/>
            <person name="Kurita K."/>
            <person name="Katagiri S."/>
            <person name="Kikuta A."/>
            <person name="Kobayashi H."/>
            <person name="Kobayashi N."/>
            <person name="Machita K."/>
            <person name="Maehara T."/>
            <person name="Masukawa M."/>
            <person name="Mizubayashi T."/>
            <person name="Mukai Y."/>
            <person name="Nagasaki H."/>
            <person name="Nagata Y."/>
            <person name="Naito S."/>
            <person name="Nakashima M."/>
            <person name="Nakama Y."/>
            <person name="Nakamichi Y."/>
            <person name="Nakamura M."/>
            <person name="Meguro A."/>
            <person name="Negishi M."/>
            <person name="Ohta I."/>
            <person name="Ohta T."/>
            <person name="Okamoto M."/>
            <person name="Ono N."/>
            <person name="Saji S."/>
            <person name="Sakaguchi M."/>
            <person name="Sakai K."/>
            <person name="Shibata M."/>
            <person name="Shimokawa T."/>
            <person name="Song J."/>
            <person name="Takazaki Y."/>
            <person name="Terasawa K."/>
            <person name="Tsugane M."/>
            <person name="Tsuji K."/>
            <person name="Ueda S."/>
            <person name="Waki K."/>
            <person name="Yamagata H."/>
            <person name="Yamamoto M."/>
            <person name="Yamamoto S."/>
            <person name="Yamane H."/>
            <person name="Yoshiki S."/>
            <person name="Yoshihara R."/>
            <person name="Yukawa K."/>
            <person name="Zhong H."/>
            <person name="Yano M."/>
            <person name="Yuan Q."/>
            <person name="Ouyang S."/>
            <person name="Liu J."/>
            <person name="Jones K.M."/>
            <person name="Gansberger K."/>
            <person name="Moffat K."/>
            <person name="Hill J."/>
            <person name="Bera J."/>
            <person name="Fadrosh D."/>
            <person name="Jin S."/>
            <person name="Johri S."/>
            <person name="Kim M."/>
            <person name="Overton L."/>
            <person name="Reardon M."/>
            <person name="Tsitrin T."/>
            <person name="Vuong H."/>
            <person name="Weaver B."/>
            <person name="Ciecko A."/>
            <person name="Tallon L."/>
            <person name="Jackson J."/>
            <person name="Pai G."/>
            <person name="Aken S.V."/>
            <person name="Utterback T."/>
            <person name="Reidmuller S."/>
            <person name="Feldblyum T."/>
            <person name="Hsiao J."/>
            <person name="Zismann V."/>
            <person name="Iobst S."/>
            <person name="de Vazeille A.R."/>
            <person name="Buell C.R."/>
            <person name="Ying K."/>
            <person name="Li Y."/>
            <person name="Lu T."/>
            <person name="Huang Y."/>
            <person name="Zhao Q."/>
            <person name="Feng Q."/>
            <person name="Zhang L."/>
            <person name="Zhu J."/>
            <person name="Weng Q."/>
            <person name="Mu J."/>
            <person name="Lu Y."/>
            <person name="Fan D."/>
            <person name="Liu Y."/>
            <person name="Guan J."/>
            <person name="Zhang Y."/>
            <person name="Yu S."/>
            <person name="Liu X."/>
            <person name="Zhang Y."/>
            <person name="Hong G."/>
            <person name="Han B."/>
            <person name="Choisne N."/>
            <person name="Demange N."/>
            <person name="Orjeda G."/>
            <person name="Samain S."/>
            <person name="Cattolico L."/>
            <person name="Pelletier E."/>
            <person name="Couloux A."/>
            <person name="Segurens B."/>
            <person name="Wincker P."/>
            <person name="D'Hont A."/>
            <person name="Scarpelli C."/>
            <person name="Weissenbach J."/>
            <person name="Salanoubat M."/>
            <person name="Quetier F."/>
            <person name="Yu Y."/>
            <person name="Kim H.R."/>
            <person name="Rambo T."/>
            <person name="Currie J."/>
            <person name="Collura K."/>
            <person name="Luo M."/>
            <person name="Yang T."/>
            <person name="Ammiraju J.S.S."/>
            <person name="Engler F."/>
            <person name="Soderlund C."/>
            <person name="Wing R.A."/>
            <person name="Palmer L.E."/>
            <person name="de la Bastide M."/>
            <person name="Spiegel L."/>
            <person name="Nascimento L."/>
            <person name="Zutavern T."/>
            <person name="O'Shaughnessy A."/>
            <person name="Dike S."/>
            <person name="Dedhia N."/>
            <person name="Preston R."/>
            <person name="Balija V."/>
            <person name="McCombie W.R."/>
            <person name="Chow T."/>
            <person name="Chen H."/>
            <person name="Chung M."/>
            <person name="Chen C."/>
            <person name="Shaw J."/>
            <person name="Wu H."/>
            <person name="Hsiao K."/>
            <person name="Chao Y."/>
            <person name="Chu M."/>
            <person name="Cheng C."/>
            <person name="Hour A."/>
            <person name="Lee P."/>
            <person name="Lin S."/>
            <person name="Lin Y."/>
            <person name="Liou J."/>
            <person name="Liu S."/>
            <person name="Hsing Y."/>
            <person name="Raghuvanshi S."/>
            <person name="Mohanty A."/>
            <person name="Bharti A.K."/>
            <person name="Gaur A."/>
            <person name="Gupta V."/>
            <person name="Kumar D."/>
            <person name="Ravi V."/>
            <person name="Vij S."/>
            <person name="Kapur A."/>
            <person name="Khurana P."/>
            <person name="Khurana P."/>
            <person name="Khurana J.P."/>
            <person name="Tyagi A.K."/>
            <person name="Gaikwad K."/>
            <person name="Singh A."/>
            <person name="Dalal V."/>
            <person name="Srivastava S."/>
            <person name="Dixit A."/>
            <person name="Pal A.K."/>
            <person name="Ghazi I.A."/>
            <person name="Yadav M."/>
            <person name="Pandit A."/>
            <person name="Bhargava A."/>
            <person name="Sureshbabu K."/>
            <person name="Batra K."/>
            <person name="Sharma T.R."/>
            <person name="Mohapatra T."/>
            <person name="Singh N.K."/>
            <person name="Messing J."/>
            <person name="Nelson A.B."/>
            <person name="Fuks G."/>
            <person name="Kavchok S."/>
            <person name="Keizer G."/>
            <person name="Linton E."/>
            <person name="Llaca V."/>
            <person name="Song R."/>
            <person name="Tanyolac B."/>
            <person name="Young S."/>
            <person name="Ho-Il K."/>
            <person name="Hahn J.H."/>
            <person name="Sangsakoo G."/>
            <person name="Vanavichit A."/>
            <person name="de Mattos Luiz.A.T."/>
            <person name="Zimmer P.D."/>
            <person name="Malone G."/>
            <person name="Dellagostin O."/>
            <person name="de Oliveira A.C."/>
            <person name="Bevan M."/>
            <person name="Bancroft I."/>
            <person name="Minx P."/>
            <person name="Cordum H."/>
            <person name="Wilson R."/>
            <person name="Cheng Z."/>
            <person name="Jin W."/>
            <person name="Jiang J."/>
            <person name="Leong S.A."/>
            <person name="Iwama H."/>
            <person name="Gojobori T."/>
            <person name="Itoh T."/>
            <person name="Niimura Y."/>
            <person name="Fujii Y."/>
            <person name="Habara T."/>
            <person name="Sakai H."/>
            <person name="Sato Y."/>
            <person name="Wilson G."/>
            <person name="Kumar K."/>
            <person name="McCouch S."/>
            <person name="Juretic N."/>
            <person name="Hoen D."/>
            <person name="Wright S."/>
            <person name="Bruskiewich R."/>
            <person name="Bureau T."/>
            <person name="Miyao A."/>
            <person name="Hirochika H."/>
            <person name="Nishikawa T."/>
            <person name="Kadowaki K."/>
            <person name="Sugiura M."/>
            <person name="Burr B."/>
            <person name="Sasaki T."/>
        </authorList>
    </citation>
    <scope>NUCLEOTIDE SEQUENCE [LARGE SCALE GENOMIC DNA]</scope>
    <source>
        <strain evidence="3">cv. Nipponbare</strain>
    </source>
</reference>
<evidence type="ECO:0000313" key="1">
    <source>
        <dbReference type="EMBL" id="BAD87615.1"/>
    </source>
</evidence>
<dbReference type="Proteomes" id="UP000817658">
    <property type="component" value="Chromosome 1"/>
</dbReference>
<evidence type="ECO:0000313" key="3">
    <source>
        <dbReference type="Proteomes" id="UP000000763"/>
    </source>
</evidence>
<proteinExistence type="predicted"/>
<reference evidence="1" key="1">
    <citation type="journal article" date="2002" name="Nature">
        <title>The genome sequence and structure of rice chromosome 1.</title>
        <authorList>
            <person name="Sasaki T."/>
            <person name="Matsumoto T."/>
            <person name="Yamamoto K."/>
            <person name="Sakata K."/>
            <person name="Baba T."/>
            <person name="Katayose Y."/>
            <person name="Wu J."/>
            <person name="Niimura Y."/>
            <person name="Cheng Z."/>
            <person name="Nagamura Y."/>
            <person name="Antonio B.A."/>
            <person name="Kanamori H."/>
            <person name="Hosokawa S."/>
            <person name="Masukawa M."/>
            <person name="Arikawa K."/>
            <person name="Chiden Y."/>
            <person name="Hayashi M."/>
            <person name="Okamoto M."/>
            <person name="Ando T."/>
            <person name="Aoki H."/>
            <person name="Arita K."/>
            <person name="Hamada M."/>
            <person name="Harada C."/>
            <person name="Hijishita S."/>
            <person name="Honda M."/>
            <person name="Ichikawa Y."/>
            <person name="Idonuma A."/>
            <person name="Iijima M."/>
            <person name="Ikeda M."/>
            <person name="Ikeno M."/>
            <person name="Itoh S."/>
            <person name="Itoh T."/>
            <person name="Itoh Y."/>
            <person name="Itoh Y."/>
            <person name="Iwabuchi A."/>
            <person name="Kamiya K."/>
            <person name="Karasawa W."/>
            <person name="Katagiri S."/>
            <person name="Kikuta A."/>
            <person name="Kobayashi N."/>
            <person name="Kono I."/>
            <person name="Machita K."/>
            <person name="Maehara T."/>
            <person name="Mizuno H."/>
            <person name="Mizubayashi T."/>
            <person name="Mukai Y."/>
            <person name="Nagasaki H."/>
            <person name="Nakashima M."/>
            <person name="Nakama Y."/>
            <person name="Nakamichi Y."/>
            <person name="Nakamura M."/>
            <person name="Namiki N."/>
            <person name="Negishi M."/>
            <person name="Ohta I."/>
            <person name="Ono N."/>
            <person name="Saji S."/>
            <person name="Sakai K."/>
            <person name="Shibata M."/>
            <person name="Shimokawa T."/>
            <person name="Shomura A."/>
            <person name="Song J."/>
            <person name="Takazaki Y."/>
            <person name="Terasawa K."/>
            <person name="Tsuji K."/>
            <person name="Waki K."/>
            <person name="Yamagata H."/>
            <person name="Yamane H."/>
            <person name="Yoshiki S."/>
            <person name="Yoshihara R."/>
            <person name="Yukawa K."/>
            <person name="Zhong H."/>
            <person name="Iwama H."/>
            <person name="Endo T."/>
            <person name="Ito H."/>
            <person name="Hahn J.H."/>
            <person name="Kim H.I."/>
            <person name="Eun M.Y."/>
            <person name="Yano M."/>
            <person name="Jiang J."/>
            <person name="Gojobori T."/>
        </authorList>
    </citation>
    <scope>NUCLEOTIDE SEQUENCE</scope>
</reference>
<dbReference type="AlphaFoldDB" id="Q5JKM4"/>
<dbReference type="EMBL" id="AP004031">
    <property type="protein sequence ID" value="BAD87983.1"/>
    <property type="molecule type" value="Genomic_DNA"/>
</dbReference>